<dbReference type="Gene3D" id="3.90.79.10">
    <property type="entry name" value="Nucleoside Triphosphate Pyrophosphohydrolase"/>
    <property type="match status" value="1"/>
</dbReference>
<dbReference type="GO" id="GO:0006167">
    <property type="term" value="P:AMP biosynthetic process"/>
    <property type="evidence" value="ECO:0007669"/>
    <property type="project" value="TreeGrafter"/>
</dbReference>
<dbReference type="Pfam" id="PF00293">
    <property type="entry name" value="NUDIX"/>
    <property type="match status" value="1"/>
</dbReference>
<dbReference type="GO" id="GO:0004081">
    <property type="term" value="F:bis(5'-nucleosyl)-tetraphosphatase (asymmetrical) activity"/>
    <property type="evidence" value="ECO:0007669"/>
    <property type="project" value="TreeGrafter"/>
</dbReference>
<dbReference type="InterPro" id="IPR020084">
    <property type="entry name" value="NUDIX_hydrolase_CS"/>
</dbReference>
<evidence type="ECO:0000256" key="3">
    <source>
        <dbReference type="RuleBase" id="RU003476"/>
    </source>
</evidence>
<dbReference type="GO" id="GO:0006754">
    <property type="term" value="P:ATP biosynthetic process"/>
    <property type="evidence" value="ECO:0007669"/>
    <property type="project" value="TreeGrafter"/>
</dbReference>
<evidence type="ECO:0000256" key="2">
    <source>
        <dbReference type="ARBA" id="ARBA00022801"/>
    </source>
</evidence>
<dbReference type="PROSITE" id="PS51462">
    <property type="entry name" value="NUDIX"/>
    <property type="match status" value="1"/>
</dbReference>
<proteinExistence type="inferred from homology"/>
<dbReference type="EMBL" id="VOHM01000036">
    <property type="protein sequence ID" value="TWT18240.1"/>
    <property type="molecule type" value="Genomic_DNA"/>
</dbReference>
<gene>
    <name evidence="5" type="ORF">FRX94_11905</name>
</gene>
<keyword evidence="6" id="KW-1185">Reference proteome</keyword>
<dbReference type="PRINTS" id="PR00502">
    <property type="entry name" value="NUDIXFAMILY"/>
</dbReference>
<dbReference type="Proteomes" id="UP000320791">
    <property type="component" value="Unassembled WGS sequence"/>
</dbReference>
<dbReference type="InterPro" id="IPR015797">
    <property type="entry name" value="NUDIX_hydrolase-like_dom_sf"/>
</dbReference>
<dbReference type="PROSITE" id="PS00893">
    <property type="entry name" value="NUDIX_BOX"/>
    <property type="match status" value="1"/>
</dbReference>
<name>A0A5C5TYQ2_9CORY</name>
<dbReference type="AlphaFoldDB" id="A0A5C5TYQ2"/>
<dbReference type="InterPro" id="IPR000086">
    <property type="entry name" value="NUDIX_hydrolase_dom"/>
</dbReference>
<organism evidence="5 6">
    <name type="scientific">Corynebacterium canis</name>
    <dbReference type="NCBI Taxonomy" id="679663"/>
    <lineage>
        <taxon>Bacteria</taxon>
        <taxon>Bacillati</taxon>
        <taxon>Actinomycetota</taxon>
        <taxon>Actinomycetes</taxon>
        <taxon>Mycobacteriales</taxon>
        <taxon>Corynebacteriaceae</taxon>
        <taxon>Corynebacterium</taxon>
    </lineage>
</organism>
<dbReference type="CDD" id="cd03673">
    <property type="entry name" value="NUDIX_Ap6A_hydrolase"/>
    <property type="match status" value="1"/>
</dbReference>
<comment type="similarity">
    <text evidence="1 3">Belongs to the Nudix hydrolase family.</text>
</comment>
<feature type="domain" description="Nudix hydrolase" evidence="4">
    <location>
        <begin position="27"/>
        <end position="152"/>
    </location>
</feature>
<comment type="caution">
    <text evidence="5">The sequence shown here is derived from an EMBL/GenBank/DDBJ whole genome shotgun (WGS) entry which is preliminary data.</text>
</comment>
<protein>
    <submittedName>
        <fullName evidence="5">NUDIX hydrolase</fullName>
    </submittedName>
</protein>
<dbReference type="InterPro" id="IPR020476">
    <property type="entry name" value="Nudix_hydrolase"/>
</dbReference>
<evidence type="ECO:0000313" key="5">
    <source>
        <dbReference type="EMBL" id="TWT18240.1"/>
    </source>
</evidence>
<dbReference type="PANTHER" id="PTHR21340">
    <property type="entry name" value="DIADENOSINE 5,5-P1,P4-TETRAPHOSPHATE PYROPHOSPHOHYDROLASE MUTT"/>
    <property type="match status" value="1"/>
</dbReference>
<dbReference type="SUPFAM" id="SSF55811">
    <property type="entry name" value="Nudix"/>
    <property type="match status" value="1"/>
</dbReference>
<dbReference type="PANTHER" id="PTHR21340:SF0">
    <property type="entry name" value="BIS(5'-NUCLEOSYL)-TETRAPHOSPHATASE [ASYMMETRICAL]"/>
    <property type="match status" value="1"/>
</dbReference>
<reference evidence="5 6" key="1">
    <citation type="submission" date="2019-08" db="EMBL/GenBank/DDBJ databases">
        <authorList>
            <person name="Lei W."/>
        </authorList>
    </citation>
    <scope>NUCLEOTIDE SEQUENCE [LARGE SCALE GENOMIC DNA]</scope>
    <source>
        <strain evidence="5 6">CCUG 58627</strain>
    </source>
</reference>
<keyword evidence="2 3" id="KW-0378">Hydrolase</keyword>
<evidence type="ECO:0000259" key="4">
    <source>
        <dbReference type="PROSITE" id="PS51462"/>
    </source>
</evidence>
<sequence length="288" mass="31961">MRNMSKFDKDRSSALIIPRNPGDAFERTTLAAGAVLWRGKLPNPEIAIVHRPHYDDWSLPKGKVDRGESLPVTAARELVEETGIQPRLTKFLGSINYPVGDRTKLVYYWLADAISGTFTPNEEVDELRWVPAKQAAKLLSYPDDRQVVRNAKHWFDTPITTQVLCVRAAKTPEQVELLAPLLAAYQPQRIISLPEQPCIDTAAPLASALNLTPKQDYLTHGKDWKSLATSGVPTVVVADKRTIQKAAGRFSSSLKDIPAKRASVWVLSFHEGQLIGADYLESPDAVRT</sequence>
<evidence type="ECO:0000256" key="1">
    <source>
        <dbReference type="ARBA" id="ARBA00005582"/>
    </source>
</evidence>
<dbReference type="InterPro" id="IPR029033">
    <property type="entry name" value="His_PPase_superfam"/>
</dbReference>
<dbReference type="InterPro" id="IPR051325">
    <property type="entry name" value="Nudix_hydrolase_domain"/>
</dbReference>
<dbReference type="OrthoDB" id="4287477at2"/>
<dbReference type="Gene3D" id="3.40.50.1240">
    <property type="entry name" value="Phosphoglycerate mutase-like"/>
    <property type="match status" value="1"/>
</dbReference>
<accession>A0A5C5TYQ2</accession>
<evidence type="ECO:0000313" key="6">
    <source>
        <dbReference type="Proteomes" id="UP000320791"/>
    </source>
</evidence>